<dbReference type="GO" id="GO:0019901">
    <property type="term" value="F:protein kinase binding"/>
    <property type="evidence" value="ECO:0007669"/>
    <property type="project" value="TreeGrafter"/>
</dbReference>
<dbReference type="STRING" id="130081.M2XBV3"/>
<reference evidence="3" key="1">
    <citation type="journal article" date="2013" name="Science">
        <title>Gene transfer from bacteria and archaea facilitated evolution of an extremophilic eukaryote.</title>
        <authorList>
            <person name="Schonknecht G."/>
            <person name="Chen W.H."/>
            <person name="Ternes C.M."/>
            <person name="Barbier G.G."/>
            <person name="Shrestha R.P."/>
            <person name="Stanke M."/>
            <person name="Brautigam A."/>
            <person name="Baker B.J."/>
            <person name="Banfield J.F."/>
            <person name="Garavito R.M."/>
            <person name="Carr K."/>
            <person name="Wilkerson C."/>
            <person name="Rensing S.A."/>
            <person name="Gagneul D."/>
            <person name="Dickenson N.E."/>
            <person name="Oesterhelt C."/>
            <person name="Lercher M.J."/>
            <person name="Weber A.P."/>
        </authorList>
    </citation>
    <scope>NUCLEOTIDE SEQUENCE [LARGE SCALE GENOMIC DNA]</scope>
    <source>
        <strain evidence="3">074W</strain>
    </source>
</reference>
<dbReference type="InterPro" id="IPR009548">
    <property type="entry name" value="Prkrip1"/>
</dbReference>
<dbReference type="PANTHER" id="PTHR13507:SF0">
    <property type="entry name" value="PRKR-INTERACTING PROTEIN 1"/>
    <property type="match status" value="1"/>
</dbReference>
<keyword evidence="3" id="KW-1185">Reference proteome</keyword>
<evidence type="ECO:0008006" key="4">
    <source>
        <dbReference type="Google" id="ProtNLM"/>
    </source>
</evidence>
<gene>
    <name evidence="2" type="ORF">Gasu_50810</name>
</gene>
<dbReference type="RefSeq" id="XP_005703872.1">
    <property type="nucleotide sequence ID" value="XM_005703815.1"/>
</dbReference>
<accession>M2XBV3</accession>
<feature type="region of interest" description="Disordered" evidence="1">
    <location>
        <begin position="1"/>
        <end position="44"/>
    </location>
</feature>
<organism evidence="2 3">
    <name type="scientific">Galdieria sulphuraria</name>
    <name type="common">Red alga</name>
    <dbReference type="NCBI Taxonomy" id="130081"/>
    <lineage>
        <taxon>Eukaryota</taxon>
        <taxon>Rhodophyta</taxon>
        <taxon>Bangiophyceae</taxon>
        <taxon>Galdieriales</taxon>
        <taxon>Galdieriaceae</taxon>
        <taxon>Galdieria</taxon>
    </lineage>
</organism>
<evidence type="ECO:0000313" key="3">
    <source>
        <dbReference type="Proteomes" id="UP000030680"/>
    </source>
</evidence>
<feature type="region of interest" description="Disordered" evidence="1">
    <location>
        <begin position="57"/>
        <end position="127"/>
    </location>
</feature>
<dbReference type="AlphaFoldDB" id="M2XBV3"/>
<protein>
    <recommendedName>
        <fullName evidence="4">PRKR-interacting protein 1</fullName>
    </recommendedName>
</protein>
<dbReference type="OMA" id="QNTCGSN"/>
<dbReference type="GO" id="GO:0003725">
    <property type="term" value="F:double-stranded RNA binding"/>
    <property type="evidence" value="ECO:0007669"/>
    <property type="project" value="InterPro"/>
</dbReference>
<feature type="compositionally biased region" description="Polar residues" evidence="1">
    <location>
        <begin position="109"/>
        <end position="120"/>
    </location>
</feature>
<dbReference type="Gramene" id="EME27352">
    <property type="protein sequence ID" value="EME27352"/>
    <property type="gene ID" value="Gasu_50810"/>
</dbReference>
<evidence type="ECO:0000313" key="2">
    <source>
        <dbReference type="EMBL" id="EME27352.1"/>
    </source>
</evidence>
<dbReference type="GO" id="GO:0005730">
    <property type="term" value="C:nucleolus"/>
    <property type="evidence" value="ECO:0007669"/>
    <property type="project" value="TreeGrafter"/>
</dbReference>
<dbReference type="eggNOG" id="KOG4055">
    <property type="taxonomic scope" value="Eukaryota"/>
</dbReference>
<dbReference type="Pfam" id="PF06658">
    <property type="entry name" value="DUF1168"/>
    <property type="match status" value="1"/>
</dbReference>
<dbReference type="GO" id="GO:0004860">
    <property type="term" value="F:protein kinase inhibitor activity"/>
    <property type="evidence" value="ECO:0007669"/>
    <property type="project" value="TreeGrafter"/>
</dbReference>
<evidence type="ECO:0000256" key="1">
    <source>
        <dbReference type="SAM" id="MobiDB-lite"/>
    </source>
</evidence>
<dbReference type="PANTHER" id="PTHR13507">
    <property type="entry name" value="PRKR-INTERACTING PROTEIN 1"/>
    <property type="match status" value="1"/>
</dbReference>
<sequence length="127" mass="15116">MMMSFTPGEQPNKYQVPFDPREVEAQTASSSIAGAGSGDFHTYRKLKRKEMERISELEREAKEGEEKEQFEKQRLERMRKEEERTLKRALKRKKKKEKRKQKKEYTPKEFNTISNDLNHSSADEKEC</sequence>
<dbReference type="KEGG" id="gsl:Gasu_50810"/>
<dbReference type="EMBL" id="KB454533">
    <property type="protein sequence ID" value="EME27352.1"/>
    <property type="molecule type" value="Genomic_DNA"/>
</dbReference>
<name>M2XBV3_GALSU</name>
<dbReference type="GeneID" id="17086267"/>
<feature type="compositionally biased region" description="Basic and acidic residues" evidence="1">
    <location>
        <begin position="57"/>
        <end position="86"/>
    </location>
</feature>
<proteinExistence type="predicted"/>
<feature type="compositionally biased region" description="Basic residues" evidence="1">
    <location>
        <begin position="87"/>
        <end position="102"/>
    </location>
</feature>
<dbReference type="Proteomes" id="UP000030680">
    <property type="component" value="Unassembled WGS sequence"/>
</dbReference>